<dbReference type="SUPFAM" id="SSF55931">
    <property type="entry name" value="Glutamine synthetase/guanido kinase"/>
    <property type="match status" value="1"/>
</dbReference>
<feature type="domain" description="GS catalytic" evidence="4">
    <location>
        <begin position="1"/>
        <end position="89"/>
    </location>
</feature>
<reference evidence="5 6" key="2">
    <citation type="submission" date="2015-05" db="EMBL/GenBank/DDBJ databases">
        <title>Distinctive expansion of gene families associated with plant cell wall degradation and secondary metabolism in the genomes of grapevine trunk pathogens.</title>
        <authorList>
            <person name="Lawrence D.P."/>
            <person name="Travadon R."/>
            <person name="Rolshausen P.E."/>
            <person name="Baumgartner K."/>
        </authorList>
    </citation>
    <scope>NUCLEOTIDE SEQUENCE [LARGE SCALE GENOMIC DNA]</scope>
    <source>
        <strain evidence="5">DS831</strain>
    </source>
</reference>
<dbReference type="InterPro" id="IPR014746">
    <property type="entry name" value="Gln_synth/guanido_kin_cat_dom"/>
</dbReference>
<dbReference type="Pfam" id="PF00120">
    <property type="entry name" value="Gln-synt_C"/>
    <property type="match status" value="1"/>
</dbReference>
<organism evidence="5 6">
    <name type="scientific">Diplodia seriata</name>
    <dbReference type="NCBI Taxonomy" id="420778"/>
    <lineage>
        <taxon>Eukaryota</taxon>
        <taxon>Fungi</taxon>
        <taxon>Dikarya</taxon>
        <taxon>Ascomycota</taxon>
        <taxon>Pezizomycotina</taxon>
        <taxon>Dothideomycetes</taxon>
        <taxon>Dothideomycetes incertae sedis</taxon>
        <taxon>Botryosphaeriales</taxon>
        <taxon>Botryosphaeriaceae</taxon>
        <taxon>Diplodia</taxon>
    </lineage>
</organism>
<evidence type="ECO:0000313" key="5">
    <source>
        <dbReference type="EMBL" id="KKY13382.1"/>
    </source>
</evidence>
<dbReference type="Gene3D" id="3.30.590.10">
    <property type="entry name" value="Glutamine synthetase/guanido kinase, catalytic domain"/>
    <property type="match status" value="1"/>
</dbReference>
<evidence type="ECO:0000256" key="2">
    <source>
        <dbReference type="PROSITE-ProRule" id="PRU01331"/>
    </source>
</evidence>
<keyword evidence="1" id="KW-0436">Ligase</keyword>
<dbReference type="Proteomes" id="UP000034182">
    <property type="component" value="Unassembled WGS sequence"/>
</dbReference>
<dbReference type="PROSITE" id="PS51987">
    <property type="entry name" value="GS_CATALYTIC"/>
    <property type="match status" value="1"/>
</dbReference>
<evidence type="ECO:0000256" key="3">
    <source>
        <dbReference type="RuleBase" id="RU000384"/>
    </source>
</evidence>
<sequence length="89" mass="9347">MAKPSAILPGNSGHIHLSLTSLSTGQNLFYSPSSPQPSARTTPNDPLATHFLAGLLTALPSIFPLLAPTINSYKRLAALPSSWTPTHVS</sequence>
<dbReference type="InterPro" id="IPR008146">
    <property type="entry name" value="Gln_synth_cat_dom"/>
</dbReference>
<evidence type="ECO:0000313" key="6">
    <source>
        <dbReference type="Proteomes" id="UP000034182"/>
    </source>
</evidence>
<dbReference type="AlphaFoldDB" id="A0A0G2DQV9"/>
<evidence type="ECO:0000259" key="4">
    <source>
        <dbReference type="PROSITE" id="PS51987"/>
    </source>
</evidence>
<dbReference type="PANTHER" id="PTHR43785">
    <property type="entry name" value="GAMMA-GLUTAMYLPUTRESCINE SYNTHETASE"/>
    <property type="match status" value="1"/>
</dbReference>
<accession>A0A0G2DQV9</accession>
<dbReference type="EMBL" id="LAQI01000321">
    <property type="protein sequence ID" value="KKY13382.1"/>
    <property type="molecule type" value="Genomic_DNA"/>
</dbReference>
<reference evidence="5 6" key="1">
    <citation type="submission" date="2015-03" db="EMBL/GenBank/DDBJ databases">
        <authorList>
            <person name="Morales-Cruz A."/>
            <person name="Amrine K.C."/>
            <person name="Cantu D."/>
        </authorList>
    </citation>
    <scope>NUCLEOTIDE SEQUENCE [LARGE SCALE GENOMIC DNA]</scope>
    <source>
        <strain evidence="5">DS831</strain>
    </source>
</reference>
<proteinExistence type="inferred from homology"/>
<name>A0A0G2DQV9_9PEZI</name>
<dbReference type="PANTHER" id="PTHR43785:SF12">
    <property type="entry name" value="TYPE-1 GLUTAMINE SYNTHETASE 2"/>
    <property type="match status" value="1"/>
</dbReference>
<comment type="similarity">
    <text evidence="2 3">Belongs to the glutamine synthetase family.</text>
</comment>
<dbReference type="GO" id="GO:0004356">
    <property type="term" value="F:glutamine synthetase activity"/>
    <property type="evidence" value="ECO:0007669"/>
    <property type="project" value="InterPro"/>
</dbReference>
<gene>
    <name evidence="5" type="ORF">UCDDS831_g09041</name>
</gene>
<evidence type="ECO:0000256" key="1">
    <source>
        <dbReference type="ARBA" id="ARBA00022598"/>
    </source>
</evidence>
<protein>
    <submittedName>
        <fullName evidence="5">Putative glutamine synthetase</fullName>
    </submittedName>
</protein>
<comment type="caution">
    <text evidence="5">The sequence shown here is derived from an EMBL/GenBank/DDBJ whole genome shotgun (WGS) entry which is preliminary data.</text>
</comment>